<reference evidence="1" key="1">
    <citation type="submission" date="2023-06" db="EMBL/GenBank/DDBJ databases">
        <authorList>
            <person name="Kurt Z."/>
        </authorList>
    </citation>
    <scope>NUCLEOTIDE SEQUENCE</scope>
</reference>
<evidence type="ECO:0000313" key="2">
    <source>
        <dbReference type="EMBL" id="CAL6081452.1"/>
    </source>
</evidence>
<dbReference type="EMBL" id="CATOUU010001184">
    <property type="protein sequence ID" value="CAI9978246.1"/>
    <property type="molecule type" value="Genomic_DNA"/>
</dbReference>
<keyword evidence="3" id="KW-1185">Reference proteome</keyword>
<dbReference type="EMBL" id="CAXDID020000353">
    <property type="protein sequence ID" value="CAL6081452.1"/>
    <property type="molecule type" value="Genomic_DNA"/>
</dbReference>
<comment type="caution">
    <text evidence="1">The sequence shown here is derived from an EMBL/GenBank/DDBJ whole genome shotgun (WGS) entry which is preliminary data.</text>
</comment>
<dbReference type="Proteomes" id="UP001642409">
    <property type="component" value="Unassembled WGS sequence"/>
</dbReference>
<evidence type="ECO:0000313" key="1">
    <source>
        <dbReference type="EMBL" id="CAI9978246.1"/>
    </source>
</evidence>
<organism evidence="1">
    <name type="scientific">Hexamita inflata</name>
    <dbReference type="NCBI Taxonomy" id="28002"/>
    <lineage>
        <taxon>Eukaryota</taxon>
        <taxon>Metamonada</taxon>
        <taxon>Diplomonadida</taxon>
        <taxon>Hexamitidae</taxon>
        <taxon>Hexamitinae</taxon>
        <taxon>Hexamita</taxon>
    </lineage>
</organism>
<name>A0AA86RPE5_9EUKA</name>
<proteinExistence type="predicted"/>
<reference evidence="2 3" key="2">
    <citation type="submission" date="2024-07" db="EMBL/GenBank/DDBJ databases">
        <authorList>
            <person name="Akdeniz Z."/>
        </authorList>
    </citation>
    <scope>NUCLEOTIDE SEQUENCE [LARGE SCALE GENOMIC DNA]</scope>
</reference>
<accession>A0AA86RPE5</accession>
<evidence type="ECO:0000313" key="3">
    <source>
        <dbReference type="Proteomes" id="UP001642409"/>
    </source>
</evidence>
<gene>
    <name evidence="2" type="ORF">HINF_LOCUS60348</name>
    <name evidence="1" type="ORF">HINF_LOCUS65891</name>
</gene>
<sequence length="660" mass="73369">MFQNLSQEVSSLSLTQFTFNTKIKIRNRTQNINQIQESIVNISIDFKIYEGALICLQCNVSVFNSQLVFIASGQTLSGIMISSLYKIYLESTSIQYRFHSFQSSGIIHNITAGFSLFSMTNVQILGNDSNPDKSSYISNIVNLLIEITVNQVQICSNILIASFHNQSSLIFSSPIQIECNNICDTSFYYTYGICQENLKNSQLAANFTILCVAPFMFDGEQCICSDGYMLNVSTCVDIILTLTNIQQQLGDTQINEKVQAALVKLNQSIIDVNNTLNANIATITNEIQQQNFLTDQNIIGNTSQLQNSILTIIQQLDQNIVSNYSALISQLSATNMNVQNLLGTQKALNQSIIDQNTSFTNIIYSLSSSIQNTNTAVATNFSSVDSQFNLTNITINNQNVRILQMQNTINDLQNQIIASSIDQESQDIDLSNYNIAEFVCFQQSFVQQFDIQSITHNLQLSNFSASFVFETVTVNNAFLNIDDFSLQSGFQLYKSQSYFYNLKIQLGSQQTGSGSIISDSSIKLLVSVTILSKPSTSISIISNSQLNLIQKTSAGSNIRQLLININCNIISSGNLTLIGIASGSLNINKYQLLGNYYTMQQLSLCVLVVLNAQIYINSINFKPTQIQLGNQSSFMISYVEQSIIQLKQITLNILWSPSQL</sequence>
<protein>
    <submittedName>
        <fullName evidence="2">Hypothetical_protein</fullName>
    </submittedName>
</protein>
<dbReference type="AlphaFoldDB" id="A0AA86RPE5"/>